<dbReference type="EMBL" id="KF900989">
    <property type="protein sequence ID" value="AIF13981.1"/>
    <property type="molecule type" value="Genomic_DNA"/>
</dbReference>
<proteinExistence type="predicted"/>
<protein>
    <submittedName>
        <fullName evidence="1">Uncharacterized protein</fullName>
    </submittedName>
</protein>
<evidence type="ECO:0000313" key="1">
    <source>
        <dbReference type="EMBL" id="AIF13981.1"/>
    </source>
</evidence>
<organism evidence="1">
    <name type="scientific">uncultured marine thaumarchaeote KM3_65_D11</name>
    <dbReference type="NCBI Taxonomy" id="1456225"/>
    <lineage>
        <taxon>Archaea</taxon>
        <taxon>Nitrososphaerota</taxon>
        <taxon>environmental samples</taxon>
    </lineage>
</organism>
<dbReference type="AlphaFoldDB" id="A0A075HBT9"/>
<sequence>MALQELENDAVQEINSDLYNSISKLLKNLKNDKHDGIEGKINQAMIAMITDITSTLLKLRLEKATLGNSKKPILLDEEKYILDSRAEMEERRETILSGILKGEPHSLGAQ</sequence>
<name>A0A075HBT9_9ARCH</name>
<reference evidence="1" key="1">
    <citation type="journal article" date="2014" name="Genome Biol. Evol.">
        <title>Pangenome evidence for extensive interdomain horizontal transfer affecting lineage core and shell genes in uncultured planktonic thaumarchaeota and euryarchaeota.</title>
        <authorList>
            <person name="Deschamps P."/>
            <person name="Zivanovic Y."/>
            <person name="Moreira D."/>
            <person name="Rodriguez-Valera F."/>
            <person name="Lopez-Garcia P."/>
        </authorList>
    </citation>
    <scope>NUCLEOTIDE SEQUENCE</scope>
</reference>
<accession>A0A075HBT9</accession>